<evidence type="ECO:0000256" key="7">
    <source>
        <dbReference type="ARBA" id="ARBA00048679"/>
    </source>
</evidence>
<evidence type="ECO:0000313" key="13">
    <source>
        <dbReference type="EMBL" id="NDV32093.1"/>
    </source>
</evidence>
<evidence type="ECO:0000256" key="11">
    <source>
        <dbReference type="SAM" id="MobiDB-lite"/>
    </source>
</evidence>
<evidence type="ECO:0000256" key="1">
    <source>
        <dbReference type="ARBA" id="ARBA00022527"/>
    </source>
</evidence>
<comment type="catalytic activity">
    <reaction evidence="7">
        <text>L-seryl-[protein] + ATP = O-phospho-L-seryl-[protein] + ADP + H(+)</text>
        <dbReference type="Rhea" id="RHEA:17989"/>
        <dbReference type="Rhea" id="RHEA-COMP:9863"/>
        <dbReference type="Rhea" id="RHEA-COMP:11604"/>
        <dbReference type="ChEBI" id="CHEBI:15378"/>
        <dbReference type="ChEBI" id="CHEBI:29999"/>
        <dbReference type="ChEBI" id="CHEBI:30616"/>
        <dbReference type="ChEBI" id="CHEBI:83421"/>
        <dbReference type="ChEBI" id="CHEBI:456216"/>
        <dbReference type="EC" id="2.7.11.1"/>
    </reaction>
</comment>
<proteinExistence type="inferred from homology"/>
<protein>
    <recommendedName>
        <fullName evidence="12">Protein kinase domain-containing protein</fullName>
    </recommendedName>
</protein>
<accession>A0A6B2L4X1</accession>
<dbReference type="SMART" id="SM00220">
    <property type="entry name" value="S_TKc"/>
    <property type="match status" value="1"/>
</dbReference>
<sequence>MEFGKYLLCDLSKWIIQADEIEFLSEIGQGTSATVYKGKYESQTVAIKVVNLEEKNADKQLNDLKMEFEVMTAFLNLHFSHQDYFVKLFGIVSTPRLCLVMQYCGRGSLFHLLHKPDFELTWPLLFCWMKEITSGIHALHSLKPPIVHRDIKTLNLLVTDNFEIRIADFGLSRFLRRTNSGNYATLTKLRGTYCYSAPELYKGTPYTTKSDVYSLSIVLWELATKCVTGIYTQPYSEFSFINFDFQIIIQVAKKGIRPSIAPTIPSEVSDIIKLLWSDDPEQRPDTEILLEMLESAENKYKKENLEWDALRQSESHSIPVTQSVPSVPVLNFEHISSSGNISGPSTPTTSSLPVSPFLKMSDTTISKKETKFNHLSKKLESHFPSTPKPKHTRTHPTLSLSATTSPMQKRKFS</sequence>
<dbReference type="SUPFAM" id="SSF56112">
    <property type="entry name" value="Protein kinase-like (PK-like)"/>
    <property type="match status" value="1"/>
</dbReference>
<evidence type="ECO:0000256" key="3">
    <source>
        <dbReference type="ARBA" id="ARBA00022741"/>
    </source>
</evidence>
<reference evidence="13" key="1">
    <citation type="journal article" date="2020" name="J. Eukaryot. Microbiol.">
        <title>De novo Sequencing, Assembly and Annotation of the Transcriptome for the Free-Living Testate Amoeba Arcella intermedia.</title>
        <authorList>
            <person name="Ribeiro G.M."/>
            <person name="Porfirio-Sousa A.L."/>
            <person name="Maurer-Alcala X.X."/>
            <person name="Katz L.A."/>
            <person name="Lahr D.J.G."/>
        </authorList>
    </citation>
    <scope>NUCLEOTIDE SEQUENCE</scope>
</reference>
<keyword evidence="5 8" id="KW-0067">ATP-binding</keyword>
<dbReference type="PROSITE" id="PS00108">
    <property type="entry name" value="PROTEIN_KINASE_ST"/>
    <property type="match status" value="1"/>
</dbReference>
<organism evidence="13">
    <name type="scientific">Arcella intermedia</name>
    <dbReference type="NCBI Taxonomy" id="1963864"/>
    <lineage>
        <taxon>Eukaryota</taxon>
        <taxon>Amoebozoa</taxon>
        <taxon>Tubulinea</taxon>
        <taxon>Elardia</taxon>
        <taxon>Arcellinida</taxon>
        <taxon>Sphaerothecina</taxon>
        <taxon>Arcellidae</taxon>
        <taxon>Arcella</taxon>
    </lineage>
</organism>
<dbReference type="InterPro" id="IPR017441">
    <property type="entry name" value="Protein_kinase_ATP_BS"/>
</dbReference>
<dbReference type="GO" id="GO:0004674">
    <property type="term" value="F:protein serine/threonine kinase activity"/>
    <property type="evidence" value="ECO:0007669"/>
    <property type="project" value="UniProtKB-KW"/>
</dbReference>
<dbReference type="EMBL" id="GIBP01003124">
    <property type="protein sequence ID" value="NDV32093.1"/>
    <property type="molecule type" value="Transcribed_RNA"/>
</dbReference>
<feature type="region of interest" description="Disordered" evidence="11">
    <location>
        <begin position="378"/>
        <end position="413"/>
    </location>
</feature>
<dbReference type="PANTHER" id="PTHR44329">
    <property type="entry name" value="SERINE/THREONINE-PROTEIN KINASE TNNI3K-RELATED"/>
    <property type="match status" value="1"/>
</dbReference>
<dbReference type="GO" id="GO:0005524">
    <property type="term" value="F:ATP binding"/>
    <property type="evidence" value="ECO:0007669"/>
    <property type="project" value="UniProtKB-UniRule"/>
</dbReference>
<feature type="coiled-coil region" evidence="10">
    <location>
        <begin position="286"/>
        <end position="313"/>
    </location>
</feature>
<dbReference type="InterPro" id="IPR008271">
    <property type="entry name" value="Ser/Thr_kinase_AS"/>
</dbReference>
<feature type="compositionally biased region" description="Polar residues" evidence="11">
    <location>
        <begin position="398"/>
        <end position="407"/>
    </location>
</feature>
<name>A0A6B2L4X1_9EUKA</name>
<dbReference type="InterPro" id="IPR011009">
    <property type="entry name" value="Kinase-like_dom_sf"/>
</dbReference>
<dbReference type="CDD" id="cd13999">
    <property type="entry name" value="STKc_MAP3K-like"/>
    <property type="match status" value="1"/>
</dbReference>
<feature type="binding site" evidence="8">
    <location>
        <position position="48"/>
    </location>
    <ligand>
        <name>ATP</name>
        <dbReference type="ChEBI" id="CHEBI:30616"/>
    </ligand>
</feature>
<feature type="domain" description="Protein kinase" evidence="12">
    <location>
        <begin position="21"/>
        <end position="301"/>
    </location>
</feature>
<dbReference type="Pfam" id="PF07714">
    <property type="entry name" value="PK_Tyr_Ser-Thr"/>
    <property type="match status" value="1"/>
</dbReference>
<evidence type="ECO:0000256" key="9">
    <source>
        <dbReference type="RuleBase" id="RU000304"/>
    </source>
</evidence>
<comment type="similarity">
    <text evidence="9">Belongs to the protein kinase superfamily.</text>
</comment>
<dbReference type="PROSITE" id="PS50011">
    <property type="entry name" value="PROTEIN_KINASE_DOM"/>
    <property type="match status" value="1"/>
</dbReference>
<dbReference type="PANTHER" id="PTHR44329:SF288">
    <property type="entry name" value="MITOGEN-ACTIVATED PROTEIN KINASE KINASE KINASE 20"/>
    <property type="match status" value="1"/>
</dbReference>
<dbReference type="Gene3D" id="3.30.200.20">
    <property type="entry name" value="Phosphorylase Kinase, domain 1"/>
    <property type="match status" value="1"/>
</dbReference>
<dbReference type="InterPro" id="IPR000719">
    <property type="entry name" value="Prot_kinase_dom"/>
</dbReference>
<dbReference type="Gene3D" id="1.10.510.10">
    <property type="entry name" value="Transferase(Phosphotransferase) domain 1"/>
    <property type="match status" value="1"/>
</dbReference>
<evidence type="ECO:0000256" key="4">
    <source>
        <dbReference type="ARBA" id="ARBA00022777"/>
    </source>
</evidence>
<evidence type="ECO:0000256" key="5">
    <source>
        <dbReference type="ARBA" id="ARBA00022840"/>
    </source>
</evidence>
<dbReference type="InterPro" id="IPR051681">
    <property type="entry name" value="Ser/Thr_Kinases-Pseudokinases"/>
</dbReference>
<keyword evidence="4" id="KW-0418">Kinase</keyword>
<dbReference type="AlphaFoldDB" id="A0A6B2L4X1"/>
<evidence type="ECO:0000256" key="10">
    <source>
        <dbReference type="SAM" id="Coils"/>
    </source>
</evidence>
<evidence type="ECO:0000256" key="2">
    <source>
        <dbReference type="ARBA" id="ARBA00022679"/>
    </source>
</evidence>
<evidence type="ECO:0000259" key="12">
    <source>
        <dbReference type="PROSITE" id="PS50011"/>
    </source>
</evidence>
<dbReference type="PROSITE" id="PS00107">
    <property type="entry name" value="PROTEIN_KINASE_ATP"/>
    <property type="match status" value="1"/>
</dbReference>
<comment type="catalytic activity">
    <reaction evidence="6">
        <text>L-threonyl-[protein] + ATP = O-phospho-L-threonyl-[protein] + ADP + H(+)</text>
        <dbReference type="Rhea" id="RHEA:46608"/>
        <dbReference type="Rhea" id="RHEA-COMP:11060"/>
        <dbReference type="Rhea" id="RHEA-COMP:11605"/>
        <dbReference type="ChEBI" id="CHEBI:15378"/>
        <dbReference type="ChEBI" id="CHEBI:30013"/>
        <dbReference type="ChEBI" id="CHEBI:30616"/>
        <dbReference type="ChEBI" id="CHEBI:61977"/>
        <dbReference type="ChEBI" id="CHEBI:456216"/>
        <dbReference type="EC" id="2.7.11.1"/>
    </reaction>
</comment>
<evidence type="ECO:0000256" key="6">
    <source>
        <dbReference type="ARBA" id="ARBA00047899"/>
    </source>
</evidence>
<dbReference type="InterPro" id="IPR001245">
    <property type="entry name" value="Ser-Thr/Tyr_kinase_cat_dom"/>
</dbReference>
<keyword evidence="1 9" id="KW-0723">Serine/threonine-protein kinase</keyword>
<evidence type="ECO:0000256" key="8">
    <source>
        <dbReference type="PROSITE-ProRule" id="PRU10141"/>
    </source>
</evidence>
<keyword evidence="3 8" id="KW-0547">Nucleotide-binding</keyword>
<keyword evidence="2" id="KW-0808">Transferase</keyword>
<keyword evidence="10" id="KW-0175">Coiled coil</keyword>